<dbReference type="EMBL" id="JACCFK010000001">
    <property type="protein sequence ID" value="NYI87732.1"/>
    <property type="molecule type" value="Genomic_DNA"/>
</dbReference>
<organism evidence="2 3">
    <name type="scientific">Amycolatopsis endophytica</name>
    <dbReference type="NCBI Taxonomy" id="860233"/>
    <lineage>
        <taxon>Bacteria</taxon>
        <taxon>Bacillati</taxon>
        <taxon>Actinomycetota</taxon>
        <taxon>Actinomycetes</taxon>
        <taxon>Pseudonocardiales</taxon>
        <taxon>Pseudonocardiaceae</taxon>
        <taxon>Amycolatopsis</taxon>
    </lineage>
</organism>
<keyword evidence="3" id="KW-1185">Reference proteome</keyword>
<dbReference type="RefSeq" id="WP_179772084.1">
    <property type="nucleotide sequence ID" value="NZ_JACCFK010000001.1"/>
</dbReference>
<feature type="compositionally biased region" description="Basic and acidic residues" evidence="1">
    <location>
        <begin position="150"/>
        <end position="162"/>
    </location>
</feature>
<name>A0A853AYJ8_9PSEU</name>
<feature type="region of interest" description="Disordered" evidence="1">
    <location>
        <begin position="118"/>
        <end position="173"/>
    </location>
</feature>
<comment type="caution">
    <text evidence="2">The sequence shown here is derived from an EMBL/GenBank/DDBJ whole genome shotgun (WGS) entry which is preliminary data.</text>
</comment>
<accession>A0A853AYJ8</accession>
<evidence type="ECO:0000313" key="3">
    <source>
        <dbReference type="Proteomes" id="UP000549616"/>
    </source>
</evidence>
<reference evidence="2 3" key="1">
    <citation type="submission" date="2020-07" db="EMBL/GenBank/DDBJ databases">
        <title>Sequencing the genomes of 1000 actinobacteria strains.</title>
        <authorList>
            <person name="Klenk H.-P."/>
        </authorList>
    </citation>
    <scope>NUCLEOTIDE SEQUENCE [LARGE SCALE GENOMIC DNA]</scope>
    <source>
        <strain evidence="2 3">DSM 104006</strain>
    </source>
</reference>
<dbReference type="Gene3D" id="1.10.3290.10">
    <property type="entry name" value="Fido-like domain"/>
    <property type="match status" value="1"/>
</dbReference>
<evidence type="ECO:0000256" key="1">
    <source>
        <dbReference type="SAM" id="MobiDB-lite"/>
    </source>
</evidence>
<feature type="compositionally biased region" description="Basic residues" evidence="1">
    <location>
        <begin position="118"/>
        <end position="141"/>
    </location>
</feature>
<dbReference type="AlphaFoldDB" id="A0A853AYJ8"/>
<dbReference type="InterPro" id="IPR036597">
    <property type="entry name" value="Fido-like_dom_sf"/>
</dbReference>
<dbReference type="Proteomes" id="UP000549616">
    <property type="component" value="Unassembled WGS sequence"/>
</dbReference>
<gene>
    <name evidence="2" type="ORF">HNR02_001055</name>
</gene>
<proteinExistence type="predicted"/>
<evidence type="ECO:0000313" key="2">
    <source>
        <dbReference type="EMBL" id="NYI87732.1"/>
    </source>
</evidence>
<sequence length="204" mass="22817">MRRNSILRDTSLVDVDGNPFRYALPDEVLRMSKEITKNASGHIGMREPVTNPETRDRYLVSPLIEEAITSGQLEGASTERHVAKEMIRSGRNPATRSERMILNNFHVMQRIGELRNKKLTSRRHSRASPCRHGRKARKSGRIGKIPTPGRRTDRRVGRREHGPPSPATRGVTSRAHAGLCDFANGHTGEGYLPPVLKAITRAFG</sequence>
<protein>
    <submittedName>
        <fullName evidence="2">Fic family protein</fullName>
    </submittedName>
</protein>